<evidence type="ECO:0000313" key="2">
    <source>
        <dbReference type="Proteomes" id="UP000410492"/>
    </source>
</evidence>
<dbReference type="Gene3D" id="6.10.250.3080">
    <property type="match status" value="1"/>
</dbReference>
<dbReference type="AlphaFoldDB" id="A0A653BJH3"/>
<dbReference type="Proteomes" id="UP000410492">
    <property type="component" value="Unassembled WGS sequence"/>
</dbReference>
<dbReference type="EMBL" id="CAACVG010001767">
    <property type="protein sequence ID" value="VEN35692.1"/>
    <property type="molecule type" value="Genomic_DNA"/>
</dbReference>
<feature type="non-terminal residue" evidence="1">
    <location>
        <position position="1"/>
    </location>
</feature>
<keyword evidence="2" id="KW-1185">Reference proteome</keyword>
<reference evidence="1 2" key="1">
    <citation type="submission" date="2019-01" db="EMBL/GenBank/DDBJ databases">
        <authorList>
            <person name="Sayadi A."/>
        </authorList>
    </citation>
    <scope>NUCLEOTIDE SEQUENCE [LARGE SCALE GENOMIC DNA]</scope>
</reference>
<accession>A0A653BJH3</accession>
<name>A0A653BJH3_CALMS</name>
<organism evidence="1 2">
    <name type="scientific">Callosobruchus maculatus</name>
    <name type="common">Southern cowpea weevil</name>
    <name type="synonym">Pulse bruchid</name>
    <dbReference type="NCBI Taxonomy" id="64391"/>
    <lineage>
        <taxon>Eukaryota</taxon>
        <taxon>Metazoa</taxon>
        <taxon>Ecdysozoa</taxon>
        <taxon>Arthropoda</taxon>
        <taxon>Hexapoda</taxon>
        <taxon>Insecta</taxon>
        <taxon>Pterygota</taxon>
        <taxon>Neoptera</taxon>
        <taxon>Endopterygota</taxon>
        <taxon>Coleoptera</taxon>
        <taxon>Polyphaga</taxon>
        <taxon>Cucujiformia</taxon>
        <taxon>Chrysomeloidea</taxon>
        <taxon>Chrysomelidae</taxon>
        <taxon>Bruchinae</taxon>
        <taxon>Bruchini</taxon>
        <taxon>Callosobruchus</taxon>
    </lineage>
</organism>
<dbReference type="OrthoDB" id="6750126at2759"/>
<proteinExistence type="predicted"/>
<protein>
    <submittedName>
        <fullName evidence="1">Uncharacterized protein</fullName>
    </submittedName>
</protein>
<gene>
    <name evidence="1" type="ORF">CALMAC_LOCUS1532</name>
</gene>
<sequence length="130" mass="15171">SVPTSFPPLCRLHTIRQACPFELNSPPEDRLPERVYIPVDLSVKTVQAAGEKSKYIPSNWKNPEGIYRIGQKNAFDLYPDRLKERMKSDYKKKHWDENHRKAVSDVSRELAEFDTKHPNSEYGIEIPYII</sequence>
<evidence type="ECO:0000313" key="1">
    <source>
        <dbReference type="EMBL" id="VEN35692.1"/>
    </source>
</evidence>